<proteinExistence type="predicted"/>
<dbReference type="AlphaFoldDB" id="A0A2D4IGE0"/>
<dbReference type="EMBL" id="IACK01094909">
    <property type="protein sequence ID" value="LAA83285.1"/>
    <property type="molecule type" value="Transcribed_RNA"/>
</dbReference>
<reference evidence="1" key="2">
    <citation type="submission" date="2017-11" db="EMBL/GenBank/DDBJ databases">
        <title>Coralsnake Venomics: Analyses of Venom Gland Transcriptomes and Proteomes of Six Brazilian Taxa.</title>
        <authorList>
            <person name="Aird S.D."/>
            <person name="Jorge da Silva N."/>
            <person name="Qiu L."/>
            <person name="Villar-Briones A."/>
            <person name="Aparecida-Saddi V."/>
            <person name="Campos-Telles M.P."/>
            <person name="Grau M."/>
            <person name="Mikheyev A.S."/>
        </authorList>
    </citation>
    <scope>NUCLEOTIDE SEQUENCE</scope>
    <source>
        <tissue evidence="1">Venom_gland</tissue>
    </source>
</reference>
<protein>
    <submittedName>
        <fullName evidence="1">Uncharacterized protein</fullName>
    </submittedName>
</protein>
<reference evidence="1" key="1">
    <citation type="submission" date="2017-07" db="EMBL/GenBank/DDBJ databases">
        <authorList>
            <person name="Mikheyev A."/>
            <person name="Grau M."/>
        </authorList>
    </citation>
    <scope>NUCLEOTIDE SEQUENCE</scope>
    <source>
        <tissue evidence="1">Venom_gland</tissue>
    </source>
</reference>
<name>A0A2D4IGE0_MICLE</name>
<evidence type="ECO:0000313" key="1">
    <source>
        <dbReference type="EMBL" id="LAA83285.1"/>
    </source>
</evidence>
<organism evidence="1">
    <name type="scientific">Micrurus lemniscatus lemniscatus</name>
    <dbReference type="NCBI Taxonomy" id="129467"/>
    <lineage>
        <taxon>Eukaryota</taxon>
        <taxon>Metazoa</taxon>
        <taxon>Chordata</taxon>
        <taxon>Craniata</taxon>
        <taxon>Vertebrata</taxon>
        <taxon>Euteleostomi</taxon>
        <taxon>Lepidosauria</taxon>
        <taxon>Squamata</taxon>
        <taxon>Bifurcata</taxon>
        <taxon>Unidentata</taxon>
        <taxon>Episquamata</taxon>
        <taxon>Toxicofera</taxon>
        <taxon>Serpentes</taxon>
        <taxon>Colubroidea</taxon>
        <taxon>Elapidae</taxon>
        <taxon>Elapinae</taxon>
        <taxon>Micrurus</taxon>
    </lineage>
</organism>
<accession>A0A2D4IGE0</accession>
<sequence>MQFIKLERIPCFNYLNMDRNRDRFDDSHQESRKKNVLGPRNTSGLFCLLVCQIELKSIRRKECPNTNSLVLFYFWTALHVLRVLQNFPVIAGQPLKLGKCKKDKYDGASCVCFPF</sequence>